<dbReference type="Proteomes" id="UP001431181">
    <property type="component" value="Unassembled WGS sequence"/>
</dbReference>
<protein>
    <recommendedName>
        <fullName evidence="4">Lipoprotein</fullName>
    </recommendedName>
</protein>
<accession>A0ABT3KFH5</accession>
<evidence type="ECO:0000256" key="1">
    <source>
        <dbReference type="SAM" id="SignalP"/>
    </source>
</evidence>
<sequence length="69" mass="7333">MMFKVVGLLVASLALIACSKDAVNTPVSAIPDCVFADGSNQPAPDWVCGALLMAWLYRLLDIVKNPLQG</sequence>
<name>A0ABT3KFH5_9GAMM</name>
<reference evidence="2" key="1">
    <citation type="submission" date="2022-11" db="EMBL/GenBank/DDBJ databases">
        <title>Marinomonas sp. nov., isolated from marine algae.</title>
        <authorList>
            <person name="Choi D.G."/>
            <person name="Kim J.M."/>
            <person name="Lee J.K."/>
            <person name="Baek J.H."/>
            <person name="Jeon C.O."/>
        </authorList>
    </citation>
    <scope>NUCLEOTIDE SEQUENCE</scope>
    <source>
        <strain evidence="2">KJ51-3</strain>
    </source>
</reference>
<feature type="chain" id="PRO_5046192382" description="Lipoprotein" evidence="1">
    <location>
        <begin position="23"/>
        <end position="69"/>
    </location>
</feature>
<evidence type="ECO:0000313" key="2">
    <source>
        <dbReference type="EMBL" id="MCW4629194.1"/>
    </source>
</evidence>
<evidence type="ECO:0000313" key="3">
    <source>
        <dbReference type="Proteomes" id="UP001431181"/>
    </source>
</evidence>
<gene>
    <name evidence="2" type="ORF">ONZ52_09555</name>
</gene>
<evidence type="ECO:0008006" key="4">
    <source>
        <dbReference type="Google" id="ProtNLM"/>
    </source>
</evidence>
<keyword evidence="3" id="KW-1185">Reference proteome</keyword>
<keyword evidence="1" id="KW-0732">Signal</keyword>
<feature type="signal peptide" evidence="1">
    <location>
        <begin position="1"/>
        <end position="22"/>
    </location>
</feature>
<comment type="caution">
    <text evidence="2">The sequence shown here is derived from an EMBL/GenBank/DDBJ whole genome shotgun (WGS) entry which is preliminary data.</text>
</comment>
<dbReference type="RefSeq" id="WP_265218382.1">
    <property type="nucleotide sequence ID" value="NZ_JAPEUL010000007.1"/>
</dbReference>
<organism evidence="2 3">
    <name type="scientific">Marinomonas rhodophyticola</name>
    <dbReference type="NCBI Taxonomy" id="2992803"/>
    <lineage>
        <taxon>Bacteria</taxon>
        <taxon>Pseudomonadati</taxon>
        <taxon>Pseudomonadota</taxon>
        <taxon>Gammaproteobacteria</taxon>
        <taxon>Oceanospirillales</taxon>
        <taxon>Oceanospirillaceae</taxon>
        <taxon>Marinomonas</taxon>
    </lineage>
</organism>
<dbReference type="EMBL" id="JAPEUL010000007">
    <property type="protein sequence ID" value="MCW4629194.1"/>
    <property type="molecule type" value="Genomic_DNA"/>
</dbReference>
<dbReference type="PROSITE" id="PS51257">
    <property type="entry name" value="PROKAR_LIPOPROTEIN"/>
    <property type="match status" value="1"/>
</dbReference>
<proteinExistence type="predicted"/>